<keyword evidence="5" id="KW-0804">Transcription</keyword>
<evidence type="ECO:0000256" key="3">
    <source>
        <dbReference type="ARBA" id="ARBA00023125"/>
    </source>
</evidence>
<dbReference type="EMBL" id="JBHUNF010000001">
    <property type="protein sequence ID" value="MFD2674153.1"/>
    <property type="molecule type" value="Genomic_DNA"/>
</dbReference>
<evidence type="ECO:0000313" key="8">
    <source>
        <dbReference type="Proteomes" id="UP001597453"/>
    </source>
</evidence>
<gene>
    <name evidence="7" type="ORF">ACFSUQ_02410</name>
</gene>
<keyword evidence="3 7" id="KW-0238">DNA-binding</keyword>
<dbReference type="NCBIfam" id="NF002964">
    <property type="entry name" value="PRK03635.1"/>
    <property type="match status" value="1"/>
</dbReference>
<dbReference type="RefSeq" id="WP_066058731.1">
    <property type="nucleotide sequence ID" value="NZ_JBHUNF010000001.1"/>
</dbReference>
<proteinExistence type="inferred from homology"/>
<dbReference type="Proteomes" id="UP001597453">
    <property type="component" value="Unassembled WGS sequence"/>
</dbReference>
<dbReference type="NCBIfam" id="TIGR03298">
    <property type="entry name" value="argP"/>
    <property type="match status" value="1"/>
</dbReference>
<dbReference type="PROSITE" id="PS50931">
    <property type="entry name" value="HTH_LYSR"/>
    <property type="match status" value="1"/>
</dbReference>
<comment type="caution">
    <text evidence="7">The sequence shown here is derived from an EMBL/GenBank/DDBJ whole genome shotgun (WGS) entry which is preliminary data.</text>
</comment>
<keyword evidence="2" id="KW-0805">Transcription regulation</keyword>
<feature type="domain" description="HTH lysR-type" evidence="6">
    <location>
        <begin position="1"/>
        <end position="57"/>
    </location>
</feature>
<dbReference type="InterPro" id="IPR036388">
    <property type="entry name" value="WH-like_DNA-bd_sf"/>
</dbReference>
<organism evidence="7 8">
    <name type="scientific">Gulosibacter bifidus</name>
    <dbReference type="NCBI Taxonomy" id="272239"/>
    <lineage>
        <taxon>Bacteria</taxon>
        <taxon>Bacillati</taxon>
        <taxon>Actinomycetota</taxon>
        <taxon>Actinomycetes</taxon>
        <taxon>Micrococcales</taxon>
        <taxon>Microbacteriaceae</taxon>
        <taxon>Gulosibacter</taxon>
    </lineage>
</organism>
<dbReference type="Gene3D" id="1.10.10.10">
    <property type="entry name" value="Winged helix-like DNA-binding domain superfamily/Winged helix DNA-binding domain"/>
    <property type="match status" value="1"/>
</dbReference>
<dbReference type="SUPFAM" id="SSF53850">
    <property type="entry name" value="Periplasmic binding protein-like II"/>
    <property type="match status" value="1"/>
</dbReference>
<dbReference type="GO" id="GO:0003677">
    <property type="term" value="F:DNA binding"/>
    <property type="evidence" value="ECO:0007669"/>
    <property type="project" value="UniProtKB-KW"/>
</dbReference>
<dbReference type="PANTHER" id="PTHR30579:SF2">
    <property type="entry name" value="HTH-TYPE TRANSCRIPTIONAL REGULATOR ARGP"/>
    <property type="match status" value="1"/>
</dbReference>
<keyword evidence="8" id="KW-1185">Reference proteome</keyword>
<dbReference type="PANTHER" id="PTHR30579">
    <property type="entry name" value="TRANSCRIPTIONAL REGULATOR"/>
    <property type="match status" value="1"/>
</dbReference>
<evidence type="ECO:0000259" key="6">
    <source>
        <dbReference type="PROSITE" id="PS50931"/>
    </source>
</evidence>
<evidence type="ECO:0000256" key="2">
    <source>
        <dbReference type="ARBA" id="ARBA00023015"/>
    </source>
</evidence>
<name>A0ABW5RGU5_9MICO</name>
<accession>A0ABW5RGU5</accession>
<evidence type="ECO:0000256" key="1">
    <source>
        <dbReference type="ARBA" id="ARBA00009437"/>
    </source>
</evidence>
<dbReference type="Gene3D" id="3.40.190.290">
    <property type="match status" value="1"/>
</dbReference>
<evidence type="ECO:0000313" key="7">
    <source>
        <dbReference type="EMBL" id="MFD2674153.1"/>
    </source>
</evidence>
<dbReference type="Pfam" id="PF03466">
    <property type="entry name" value="LysR_substrate"/>
    <property type="match status" value="1"/>
</dbReference>
<dbReference type="InterPro" id="IPR005119">
    <property type="entry name" value="LysR_subst-bd"/>
</dbReference>
<dbReference type="InterPro" id="IPR050176">
    <property type="entry name" value="LTTR"/>
</dbReference>
<dbReference type="InterPro" id="IPR036390">
    <property type="entry name" value="WH_DNA-bd_sf"/>
</dbReference>
<dbReference type="Pfam" id="PF00126">
    <property type="entry name" value="HTH_1"/>
    <property type="match status" value="1"/>
</dbReference>
<protein>
    <submittedName>
        <fullName evidence="7">ArgP/LysG family DNA-binding transcriptional regulator</fullName>
    </submittedName>
</protein>
<dbReference type="InterPro" id="IPR017685">
    <property type="entry name" value="ArgP"/>
</dbReference>
<dbReference type="SUPFAM" id="SSF46785">
    <property type="entry name" value="Winged helix' DNA-binding domain"/>
    <property type="match status" value="1"/>
</dbReference>
<evidence type="ECO:0000256" key="4">
    <source>
        <dbReference type="ARBA" id="ARBA00023159"/>
    </source>
</evidence>
<sequence length="292" mass="31498">MNLDQLRAIAAIVDEGSFEGAAFVLNVTPSAISQRVRALERTVGHPIVTRTAPCHPTDRGKAVVRLARQVAVLEAEAWQALGKDAHGRTVTSVAVNADALGTWFGGVLEDAANWPETTLDLHVEDQDHTAALLQHGRVIAAVTAEPTSVQGYSVTPLGVTRYVPVVAEALLQRLPTQGQSSIQRLPLVRFNDKDDLPAAAMRASGITDHGPVHYVPSFDGYLHALRAGLGWGMVVDEQLTPAVQCELVRVPGLEDVLVPLYWQSATVPSRQLQRLTETVLRVAGERLEPIDS</sequence>
<comment type="similarity">
    <text evidence="1">Belongs to the LysR transcriptional regulatory family.</text>
</comment>
<evidence type="ECO:0000256" key="5">
    <source>
        <dbReference type="ARBA" id="ARBA00023163"/>
    </source>
</evidence>
<keyword evidence="4" id="KW-0010">Activator</keyword>
<reference evidence="8" key="1">
    <citation type="journal article" date="2019" name="Int. J. Syst. Evol. Microbiol.">
        <title>The Global Catalogue of Microorganisms (GCM) 10K type strain sequencing project: providing services to taxonomists for standard genome sequencing and annotation.</title>
        <authorList>
            <consortium name="The Broad Institute Genomics Platform"/>
            <consortium name="The Broad Institute Genome Sequencing Center for Infectious Disease"/>
            <person name="Wu L."/>
            <person name="Ma J."/>
        </authorList>
    </citation>
    <scope>NUCLEOTIDE SEQUENCE [LARGE SCALE GENOMIC DNA]</scope>
    <source>
        <strain evidence="8">TISTR 1511</strain>
    </source>
</reference>
<dbReference type="InterPro" id="IPR000847">
    <property type="entry name" value="LysR_HTH_N"/>
</dbReference>